<name>A0ABQ7JBI0_9APIC</name>
<feature type="transmembrane region" description="Helical" evidence="12">
    <location>
        <begin position="88"/>
        <end position="110"/>
    </location>
</feature>
<dbReference type="PRINTS" id="PR00660">
    <property type="entry name" value="ERLUMENR"/>
</dbReference>
<evidence type="ECO:0000256" key="10">
    <source>
        <dbReference type="ARBA" id="ARBA00023170"/>
    </source>
</evidence>
<gene>
    <name evidence="13" type="ORF">IE077_002244</name>
</gene>
<evidence type="ECO:0000256" key="9">
    <source>
        <dbReference type="ARBA" id="ARBA00023136"/>
    </source>
</evidence>
<dbReference type="PANTHER" id="PTHR10585">
    <property type="entry name" value="ER LUMEN PROTEIN RETAINING RECEPTOR"/>
    <property type="match status" value="1"/>
</dbReference>
<keyword evidence="8 12" id="KW-1133">Transmembrane helix</keyword>
<keyword evidence="3" id="KW-0813">Transport</keyword>
<dbReference type="Pfam" id="PF00810">
    <property type="entry name" value="ER_lumen_recept"/>
    <property type="match status" value="1"/>
</dbReference>
<evidence type="ECO:0000256" key="1">
    <source>
        <dbReference type="ARBA" id="ARBA00004477"/>
    </source>
</evidence>
<organism evidence="13 14">
    <name type="scientific">Cardiosporidium cionae</name>
    <dbReference type="NCBI Taxonomy" id="476202"/>
    <lineage>
        <taxon>Eukaryota</taxon>
        <taxon>Sar</taxon>
        <taxon>Alveolata</taxon>
        <taxon>Apicomplexa</taxon>
        <taxon>Aconoidasida</taxon>
        <taxon>Nephromycida</taxon>
        <taxon>Cardiosporidium</taxon>
    </lineage>
</organism>
<keyword evidence="6" id="KW-0931">ER-Golgi transport</keyword>
<evidence type="ECO:0000256" key="5">
    <source>
        <dbReference type="ARBA" id="ARBA00022824"/>
    </source>
</evidence>
<comment type="subcellular location">
    <subcellularLocation>
        <location evidence="1">Endoplasmic reticulum membrane</location>
        <topology evidence="1">Multi-pass membrane protein</topology>
    </subcellularLocation>
</comment>
<comment type="caution">
    <text evidence="13">The sequence shown here is derived from an EMBL/GenBank/DDBJ whole genome shotgun (WGS) entry which is preliminary data.</text>
</comment>
<keyword evidence="5" id="KW-0256">Endoplasmic reticulum</keyword>
<evidence type="ECO:0000256" key="3">
    <source>
        <dbReference type="ARBA" id="ARBA00022448"/>
    </source>
</evidence>
<reference evidence="13 14" key="1">
    <citation type="journal article" date="2020" name="bioRxiv">
        <title>Metabolic contributions of an alphaproteobacterial endosymbiont in the apicomplexan Cardiosporidium cionae.</title>
        <authorList>
            <person name="Hunter E.S."/>
            <person name="Paight C.J."/>
            <person name="Lane C.E."/>
        </authorList>
    </citation>
    <scope>NUCLEOTIDE SEQUENCE [LARGE SCALE GENOMIC DNA]</scope>
    <source>
        <strain evidence="13">ESH_2018</strain>
    </source>
</reference>
<feature type="transmembrane region" description="Helical" evidence="12">
    <location>
        <begin position="31"/>
        <end position="52"/>
    </location>
</feature>
<evidence type="ECO:0000256" key="2">
    <source>
        <dbReference type="ARBA" id="ARBA00010120"/>
    </source>
</evidence>
<keyword evidence="14" id="KW-1185">Reference proteome</keyword>
<feature type="region of interest" description="Disordered" evidence="11">
    <location>
        <begin position="283"/>
        <end position="303"/>
    </location>
</feature>
<feature type="transmembrane region" description="Helical" evidence="12">
    <location>
        <begin position="150"/>
        <end position="171"/>
    </location>
</feature>
<dbReference type="InterPro" id="IPR000133">
    <property type="entry name" value="ER_ret_rcpt"/>
</dbReference>
<feature type="transmembrane region" description="Helical" evidence="12">
    <location>
        <begin position="183"/>
        <end position="205"/>
    </location>
</feature>
<feature type="transmembrane region" description="Helical" evidence="12">
    <location>
        <begin position="7"/>
        <end position="25"/>
    </location>
</feature>
<protein>
    <submittedName>
        <fullName evidence="13">KDEL endoplasmic reticulum proteinretention receptor 2 (KDELR2)</fullName>
    </submittedName>
</protein>
<evidence type="ECO:0000256" key="7">
    <source>
        <dbReference type="ARBA" id="ARBA00022927"/>
    </source>
</evidence>
<evidence type="ECO:0000256" key="4">
    <source>
        <dbReference type="ARBA" id="ARBA00022692"/>
    </source>
</evidence>
<feature type="transmembrane region" description="Helical" evidence="12">
    <location>
        <begin position="64"/>
        <end position="82"/>
    </location>
</feature>
<keyword evidence="9 12" id="KW-0472">Membrane</keyword>
<evidence type="ECO:0000313" key="14">
    <source>
        <dbReference type="Proteomes" id="UP000823046"/>
    </source>
</evidence>
<keyword evidence="7" id="KW-0653">Protein transport</keyword>
<comment type="similarity">
    <text evidence="2">Belongs to the ERD2 family.</text>
</comment>
<evidence type="ECO:0000256" key="12">
    <source>
        <dbReference type="SAM" id="Phobius"/>
    </source>
</evidence>
<evidence type="ECO:0000256" key="6">
    <source>
        <dbReference type="ARBA" id="ARBA00022892"/>
    </source>
</evidence>
<keyword evidence="10 13" id="KW-0675">Receptor</keyword>
<sequence length="335" mass="39337">MQEVAAVRLIALLSILFFFVLFSILSPLATAWLSIAEFLHVCSFVFLFELLYKNKGWKGISFKSQYLVILMALTRYFDILLFPNITFFSWILKAIFILIAVVATVLLYVLRDTYEWQKDTANFLFFILIAFTLGLINFLIVSTWRGFGDFIWVSSHYIQSFALIPQFIFSFRDPDNNDRSLNIYIFLLGGYRLLYFLHWISFFIFLNTFYFAGPLSLLIYIPFLIDFSVFKYFGHSILSRWTLQLDEKLSAFRISLLSNAGNAFPRNTYVDMQPEIDQSYTEELHENVDKNGPPHSDDDGVPPEGREFFLNKTEFQLDEDPHFSNRRFCKTHLFT</sequence>
<dbReference type="EMBL" id="JADAQX010000204">
    <property type="protein sequence ID" value="KAF8821264.1"/>
    <property type="molecule type" value="Genomic_DNA"/>
</dbReference>
<accession>A0ABQ7JBI0</accession>
<evidence type="ECO:0000313" key="13">
    <source>
        <dbReference type="EMBL" id="KAF8821264.1"/>
    </source>
</evidence>
<feature type="transmembrane region" description="Helical" evidence="12">
    <location>
        <begin position="211"/>
        <end position="233"/>
    </location>
</feature>
<feature type="transmembrane region" description="Helical" evidence="12">
    <location>
        <begin position="122"/>
        <end position="144"/>
    </location>
</feature>
<evidence type="ECO:0000256" key="8">
    <source>
        <dbReference type="ARBA" id="ARBA00022989"/>
    </source>
</evidence>
<proteinExistence type="inferred from homology"/>
<evidence type="ECO:0000256" key="11">
    <source>
        <dbReference type="SAM" id="MobiDB-lite"/>
    </source>
</evidence>
<keyword evidence="4 12" id="KW-0812">Transmembrane</keyword>
<dbReference type="Proteomes" id="UP000823046">
    <property type="component" value="Unassembled WGS sequence"/>
</dbReference>